<reference evidence="2 3" key="1">
    <citation type="submission" date="2020-08" db="EMBL/GenBank/DDBJ databases">
        <title>Plant Genome Project.</title>
        <authorList>
            <person name="Zhang R.-G."/>
        </authorList>
    </citation>
    <scope>NUCLEOTIDE SEQUENCE [LARGE SCALE GENOMIC DNA]</scope>
    <source>
        <tissue evidence="2">Rhizome</tissue>
    </source>
</reference>
<keyword evidence="1" id="KW-0472">Membrane</keyword>
<protein>
    <recommendedName>
        <fullName evidence="4">Transmembrane protein</fullName>
    </recommendedName>
</protein>
<feature type="transmembrane region" description="Helical" evidence="1">
    <location>
        <begin position="103"/>
        <end position="125"/>
    </location>
</feature>
<comment type="caution">
    <text evidence="2">The sequence shown here is derived from an EMBL/GenBank/DDBJ whole genome shotgun (WGS) entry which is preliminary data.</text>
</comment>
<sequence length="131" mass="14745">MDTAKSNRDMCCASIAFIYLVSLGQFIQTNSNPVNGVMTDPKRGRRVQIEEKKKDRSMVTGGWFRKLSVGGSGHRRPWKLLGLAASWRWKRPALFRSSLLDDLLFNVLYCVEGVVLVGALCLFYLCCGCHI</sequence>
<evidence type="ECO:0000313" key="2">
    <source>
        <dbReference type="EMBL" id="KAG6511214.1"/>
    </source>
</evidence>
<dbReference type="Proteomes" id="UP000734854">
    <property type="component" value="Unassembled WGS sequence"/>
</dbReference>
<name>A0A8J5LAN1_ZINOF</name>
<keyword evidence="3" id="KW-1185">Reference proteome</keyword>
<dbReference type="AlphaFoldDB" id="A0A8J5LAN1"/>
<evidence type="ECO:0000256" key="1">
    <source>
        <dbReference type="SAM" id="Phobius"/>
    </source>
</evidence>
<accession>A0A8J5LAN1</accession>
<keyword evidence="1" id="KW-1133">Transmembrane helix</keyword>
<proteinExistence type="predicted"/>
<keyword evidence="1" id="KW-0812">Transmembrane</keyword>
<dbReference type="PANTHER" id="PTHR33726:SF3">
    <property type="entry name" value="TRANSMEMBRANE PROTEIN"/>
    <property type="match status" value="1"/>
</dbReference>
<evidence type="ECO:0000313" key="3">
    <source>
        <dbReference type="Proteomes" id="UP000734854"/>
    </source>
</evidence>
<evidence type="ECO:0008006" key="4">
    <source>
        <dbReference type="Google" id="ProtNLM"/>
    </source>
</evidence>
<dbReference type="PANTHER" id="PTHR33726">
    <property type="entry name" value="TRANSMEMBRANE PROTEIN"/>
    <property type="match status" value="1"/>
</dbReference>
<organism evidence="2 3">
    <name type="scientific">Zingiber officinale</name>
    <name type="common">Ginger</name>
    <name type="synonym">Amomum zingiber</name>
    <dbReference type="NCBI Taxonomy" id="94328"/>
    <lineage>
        <taxon>Eukaryota</taxon>
        <taxon>Viridiplantae</taxon>
        <taxon>Streptophyta</taxon>
        <taxon>Embryophyta</taxon>
        <taxon>Tracheophyta</taxon>
        <taxon>Spermatophyta</taxon>
        <taxon>Magnoliopsida</taxon>
        <taxon>Liliopsida</taxon>
        <taxon>Zingiberales</taxon>
        <taxon>Zingiberaceae</taxon>
        <taxon>Zingiber</taxon>
    </lineage>
</organism>
<dbReference type="EMBL" id="JACMSC010000008">
    <property type="protein sequence ID" value="KAG6511214.1"/>
    <property type="molecule type" value="Genomic_DNA"/>
</dbReference>
<gene>
    <name evidence="2" type="ORF">ZIOFF_029271</name>
</gene>